<evidence type="ECO:0000256" key="1">
    <source>
        <dbReference type="ARBA" id="ARBA00009533"/>
    </source>
</evidence>
<reference evidence="2 3" key="1">
    <citation type="journal article" date="2024" name="IMA Fungus">
        <title>IMA Genome - F19 : A genome assembly and annotation guide to empower mycologists, including annotated draft genome sequences of Ceratocystis pirilliformis, Diaporthe australafricana, Fusarium ophioides, Paecilomyces lecythidis, and Sporothrix stenoceras.</title>
        <authorList>
            <person name="Aylward J."/>
            <person name="Wilson A.M."/>
            <person name="Visagie C.M."/>
            <person name="Spraker J."/>
            <person name="Barnes I."/>
            <person name="Buitendag C."/>
            <person name="Ceriani C."/>
            <person name="Del Mar Angel L."/>
            <person name="du Plessis D."/>
            <person name="Fuchs T."/>
            <person name="Gasser K."/>
            <person name="Kramer D."/>
            <person name="Li W."/>
            <person name="Munsamy K."/>
            <person name="Piso A."/>
            <person name="Price J.L."/>
            <person name="Sonnekus B."/>
            <person name="Thomas C."/>
            <person name="van der Nest A."/>
            <person name="van Dijk A."/>
            <person name="van Heerden A."/>
            <person name="van Vuuren N."/>
            <person name="Yilmaz N."/>
            <person name="Duong T.A."/>
            <person name="van der Merwe N.A."/>
            <person name="Wingfield M.J."/>
            <person name="Wingfield B.D."/>
        </authorList>
    </citation>
    <scope>NUCLEOTIDE SEQUENCE [LARGE SCALE GENOMIC DNA]</scope>
    <source>
        <strain evidence="2 3">CMW 18300</strain>
    </source>
</reference>
<accession>A0ABR3WGX9</accession>
<gene>
    <name evidence="2" type="ORF">Daus18300_008749</name>
</gene>
<evidence type="ECO:0000313" key="2">
    <source>
        <dbReference type="EMBL" id="KAL1861633.1"/>
    </source>
</evidence>
<dbReference type="Proteomes" id="UP001583177">
    <property type="component" value="Unassembled WGS sequence"/>
</dbReference>
<sequence length="120" mass="13773">MVHLSHIPNPEDIEDHLAKEVRKVHLDAAAENDNFTTSVYGSRFASQDLPRYEMPDGEMPKEVAYRLIKDELSLDGNPMLNLASFVTTYMEDEAEKLMSDALSKNFIDYEEYPKTAEMQK</sequence>
<proteinExistence type="inferred from homology"/>
<dbReference type="EMBL" id="JAWRVE010000084">
    <property type="protein sequence ID" value="KAL1861633.1"/>
    <property type="molecule type" value="Genomic_DNA"/>
</dbReference>
<dbReference type="PANTHER" id="PTHR43321:SF6">
    <property type="entry name" value="GLUTAMATE DECARBOXYLASE"/>
    <property type="match status" value="1"/>
</dbReference>
<evidence type="ECO:0008006" key="4">
    <source>
        <dbReference type="Google" id="ProtNLM"/>
    </source>
</evidence>
<organism evidence="2 3">
    <name type="scientific">Diaporthe australafricana</name>
    <dbReference type="NCBI Taxonomy" id="127596"/>
    <lineage>
        <taxon>Eukaryota</taxon>
        <taxon>Fungi</taxon>
        <taxon>Dikarya</taxon>
        <taxon>Ascomycota</taxon>
        <taxon>Pezizomycotina</taxon>
        <taxon>Sordariomycetes</taxon>
        <taxon>Sordariomycetidae</taxon>
        <taxon>Diaporthales</taxon>
        <taxon>Diaporthaceae</taxon>
        <taxon>Diaporthe</taxon>
    </lineage>
</organism>
<comment type="caution">
    <text evidence="2">The sequence shown here is derived from an EMBL/GenBank/DDBJ whole genome shotgun (WGS) entry which is preliminary data.</text>
</comment>
<dbReference type="InterPro" id="IPR010107">
    <property type="entry name" value="Glutamate_decarboxylase"/>
</dbReference>
<dbReference type="SUPFAM" id="SSF53383">
    <property type="entry name" value="PLP-dependent transferases"/>
    <property type="match status" value="1"/>
</dbReference>
<dbReference type="Gene3D" id="4.10.280.50">
    <property type="match status" value="1"/>
</dbReference>
<dbReference type="InterPro" id="IPR015424">
    <property type="entry name" value="PyrdxlP-dep_Trfase"/>
</dbReference>
<protein>
    <recommendedName>
        <fullName evidence="4">Glutamate decarboxylase</fullName>
    </recommendedName>
</protein>
<dbReference type="PANTHER" id="PTHR43321">
    <property type="entry name" value="GLUTAMATE DECARBOXYLASE"/>
    <property type="match status" value="1"/>
</dbReference>
<keyword evidence="3" id="KW-1185">Reference proteome</keyword>
<name>A0ABR3WGX9_9PEZI</name>
<comment type="similarity">
    <text evidence="1">Belongs to the group II decarboxylase family.</text>
</comment>
<evidence type="ECO:0000313" key="3">
    <source>
        <dbReference type="Proteomes" id="UP001583177"/>
    </source>
</evidence>